<evidence type="ECO:0000313" key="6">
    <source>
        <dbReference type="Proteomes" id="UP000003175"/>
    </source>
</evidence>
<dbReference type="RefSeq" id="WP_006696563.1">
    <property type="nucleotide sequence ID" value="NZ_JH376859.1"/>
</dbReference>
<protein>
    <recommendedName>
        <fullName evidence="4">Flavin reductase like domain-containing protein</fullName>
    </recommendedName>
</protein>
<comment type="similarity">
    <text evidence="3">Belongs to the flavoredoxin family.</text>
</comment>
<dbReference type="EMBL" id="ADGH01000012">
    <property type="protein sequence ID" value="EHG24454.1"/>
    <property type="molecule type" value="Genomic_DNA"/>
</dbReference>
<dbReference type="PANTHER" id="PTHR43567:SF1">
    <property type="entry name" value="FLAVOREDOXIN"/>
    <property type="match status" value="1"/>
</dbReference>
<sequence>MHQRIERFGFYYGFPVFFMTTKDRATGADDLTPLSSSWTLGNTMVIGIGQGNKGFQNLEEGAEATFSVPDDTLYEQLKRIEKTTGVQEPAGVKKELGYTYCPDKFAAAGLTRLPGETVRTVRVAECPIHIETVVESITPKDWFAVVVCRITAIFVSDELLRDGRIDTAKWRPLIYKFKEYTTTGARIGLNFGFSEY</sequence>
<keyword evidence="6" id="KW-1185">Reference proteome</keyword>
<feature type="domain" description="Flavin reductase like" evidence="4">
    <location>
        <begin position="13"/>
        <end position="183"/>
    </location>
</feature>
<evidence type="ECO:0000256" key="3">
    <source>
        <dbReference type="ARBA" id="ARBA00038054"/>
    </source>
</evidence>
<dbReference type="InterPro" id="IPR002563">
    <property type="entry name" value="Flavin_Rdtase-like_dom"/>
</dbReference>
<evidence type="ECO:0000256" key="1">
    <source>
        <dbReference type="ARBA" id="ARBA00001917"/>
    </source>
</evidence>
<comment type="cofactor">
    <cofactor evidence="1">
        <name>FMN</name>
        <dbReference type="ChEBI" id="CHEBI:58210"/>
    </cofactor>
</comment>
<dbReference type="Pfam" id="PF01613">
    <property type="entry name" value="Flavin_Reduct"/>
    <property type="match status" value="1"/>
</dbReference>
<keyword evidence="2" id="KW-0285">Flavoprotein</keyword>
<dbReference type="PANTHER" id="PTHR43567">
    <property type="entry name" value="FLAVOREDOXIN-RELATED-RELATED"/>
    <property type="match status" value="1"/>
</dbReference>
<dbReference type="InterPro" id="IPR012349">
    <property type="entry name" value="Split_barrel_FMN-bd"/>
</dbReference>
<evidence type="ECO:0000256" key="2">
    <source>
        <dbReference type="ARBA" id="ARBA00022630"/>
    </source>
</evidence>
<dbReference type="Proteomes" id="UP000003175">
    <property type="component" value="Unassembled WGS sequence"/>
</dbReference>
<organism evidence="5 6">
    <name type="scientific">Selenomonas noxia F0398</name>
    <dbReference type="NCBI Taxonomy" id="702437"/>
    <lineage>
        <taxon>Bacteria</taxon>
        <taxon>Bacillati</taxon>
        <taxon>Bacillota</taxon>
        <taxon>Negativicutes</taxon>
        <taxon>Selenomonadales</taxon>
        <taxon>Selenomonadaceae</taxon>
        <taxon>Selenomonas</taxon>
    </lineage>
</organism>
<gene>
    <name evidence="5" type="ORF">HMPREF9432_01304</name>
</gene>
<evidence type="ECO:0000313" key="5">
    <source>
        <dbReference type="EMBL" id="EHG24454.1"/>
    </source>
</evidence>
<name>A0ABN0DP96_9FIRM</name>
<reference evidence="5 6" key="1">
    <citation type="submission" date="2011-08" db="EMBL/GenBank/DDBJ databases">
        <title>The Genome Sequence of Selenomonas noxia F0398.</title>
        <authorList>
            <consortium name="The Broad Institute Genome Sequencing Platform"/>
            <person name="Earl A."/>
            <person name="Ward D."/>
            <person name="Feldgarden M."/>
            <person name="Gevers D."/>
            <person name="Izard J."/>
            <person name="Ganesan A."/>
            <person name="Blanton J.M."/>
            <person name="Baranova O.V."/>
            <person name="Tanner A.C."/>
            <person name="Dewhirst F.E."/>
            <person name="Young S.K."/>
            <person name="Zeng Q."/>
            <person name="Gargeya S."/>
            <person name="Fitzgerald M."/>
            <person name="Haas B."/>
            <person name="Abouelleil A."/>
            <person name="Alvarado L."/>
            <person name="Arachchi H.M."/>
            <person name="Berlin A."/>
            <person name="Brown A."/>
            <person name="Chapman S.B."/>
            <person name="Chen Z."/>
            <person name="Dunbar C."/>
            <person name="Freedman E."/>
            <person name="Gearin G."/>
            <person name="Gellesch M."/>
            <person name="Goldberg J."/>
            <person name="Griggs A."/>
            <person name="Gujja S."/>
            <person name="Heiman D."/>
            <person name="Howarth C."/>
            <person name="Larson L."/>
            <person name="Lui A."/>
            <person name="MacDonald P.J.P."/>
            <person name="Montmayeur A."/>
            <person name="Murphy C."/>
            <person name="Neiman D."/>
            <person name="Pearson M."/>
            <person name="Priest M."/>
            <person name="Roberts A."/>
            <person name="Saif S."/>
            <person name="Shea T."/>
            <person name="Shenoy N."/>
            <person name="Sisk P."/>
            <person name="Stolte C."/>
            <person name="Sykes S."/>
            <person name="Wortman J."/>
            <person name="Nusbaum C."/>
            <person name="Birren B."/>
        </authorList>
    </citation>
    <scope>NUCLEOTIDE SEQUENCE [LARGE SCALE GENOMIC DNA]</scope>
    <source>
        <strain evidence="5 6">F0398</strain>
    </source>
</reference>
<comment type="caution">
    <text evidence="5">The sequence shown here is derived from an EMBL/GenBank/DDBJ whole genome shotgun (WGS) entry which is preliminary data.</text>
</comment>
<evidence type="ECO:0000259" key="4">
    <source>
        <dbReference type="Pfam" id="PF01613"/>
    </source>
</evidence>
<proteinExistence type="inferred from homology"/>
<dbReference type="Gene3D" id="2.30.110.10">
    <property type="entry name" value="Electron Transport, Fmn-binding Protein, Chain A"/>
    <property type="match status" value="1"/>
</dbReference>
<dbReference type="SUPFAM" id="SSF50475">
    <property type="entry name" value="FMN-binding split barrel"/>
    <property type="match status" value="1"/>
</dbReference>
<accession>A0ABN0DP96</accession>
<dbReference type="InterPro" id="IPR052174">
    <property type="entry name" value="Flavoredoxin"/>
</dbReference>